<dbReference type="Proteomes" id="UP000604825">
    <property type="component" value="Unassembled WGS sequence"/>
</dbReference>
<keyword evidence="2" id="KW-1185">Reference proteome</keyword>
<evidence type="ECO:0000313" key="1">
    <source>
        <dbReference type="EMBL" id="CAD6240020.1"/>
    </source>
</evidence>
<organism evidence="1 2">
    <name type="scientific">Miscanthus lutarioriparius</name>
    <dbReference type="NCBI Taxonomy" id="422564"/>
    <lineage>
        <taxon>Eukaryota</taxon>
        <taxon>Viridiplantae</taxon>
        <taxon>Streptophyta</taxon>
        <taxon>Embryophyta</taxon>
        <taxon>Tracheophyta</taxon>
        <taxon>Spermatophyta</taxon>
        <taxon>Magnoliopsida</taxon>
        <taxon>Liliopsida</taxon>
        <taxon>Poales</taxon>
        <taxon>Poaceae</taxon>
        <taxon>PACMAD clade</taxon>
        <taxon>Panicoideae</taxon>
        <taxon>Andropogonodae</taxon>
        <taxon>Andropogoneae</taxon>
        <taxon>Saccharinae</taxon>
        <taxon>Miscanthus</taxon>
    </lineage>
</organism>
<accession>A0A811PG52</accession>
<dbReference type="AlphaFoldDB" id="A0A811PG52"/>
<sequence>MAHGGGHAWRVAQRRCGGCVKAARGQQRMATWRPHVCNDRAAEGRCRDDFWSLVGCGGGGGTSVVRRMFDASTMVRRLRVLRSGAGTTMMMVWLLLHGVVACTCGSCVVAQRGPSCGTGSGGETLIVARRVS</sequence>
<dbReference type="EMBL" id="CAJGYO010000006">
    <property type="protein sequence ID" value="CAD6240020.1"/>
    <property type="molecule type" value="Genomic_DNA"/>
</dbReference>
<gene>
    <name evidence="1" type="ORF">NCGR_LOCUS26767</name>
</gene>
<evidence type="ECO:0000313" key="2">
    <source>
        <dbReference type="Proteomes" id="UP000604825"/>
    </source>
</evidence>
<comment type="caution">
    <text evidence="1">The sequence shown here is derived from an EMBL/GenBank/DDBJ whole genome shotgun (WGS) entry which is preliminary data.</text>
</comment>
<protein>
    <submittedName>
        <fullName evidence="1">Uncharacterized protein</fullName>
    </submittedName>
</protein>
<proteinExistence type="predicted"/>
<reference evidence="1" key="1">
    <citation type="submission" date="2020-10" db="EMBL/GenBank/DDBJ databases">
        <authorList>
            <person name="Han B."/>
            <person name="Lu T."/>
            <person name="Zhao Q."/>
            <person name="Huang X."/>
            <person name="Zhao Y."/>
        </authorList>
    </citation>
    <scope>NUCLEOTIDE SEQUENCE</scope>
</reference>
<name>A0A811PG52_9POAL</name>